<accession>A0ABM7TAQ2</accession>
<keyword evidence="5" id="KW-1185">Reference proteome</keyword>
<dbReference type="Proteomes" id="UP000824633">
    <property type="component" value="Chromosome"/>
</dbReference>
<feature type="chain" id="PRO_5045232783" description="Cadherin-like beta-sandwich-like domain-containing protein" evidence="2">
    <location>
        <begin position="25"/>
        <end position="399"/>
    </location>
</feature>
<gene>
    <name evidence="4" type="ORF">psyc5s11_51090</name>
</gene>
<dbReference type="Pfam" id="PF19127">
    <property type="entry name" value="Choline_bind_3"/>
    <property type="match status" value="1"/>
</dbReference>
<evidence type="ECO:0000256" key="2">
    <source>
        <dbReference type="SAM" id="SignalP"/>
    </source>
</evidence>
<dbReference type="InterPro" id="IPR018337">
    <property type="entry name" value="Cell_wall/Cho-bd_repeat"/>
</dbReference>
<protein>
    <recommendedName>
        <fullName evidence="3">Cadherin-like beta-sandwich-like domain-containing protein</fullName>
    </recommendedName>
</protein>
<dbReference type="EMBL" id="AP024849">
    <property type="protein sequence ID" value="BCZ49042.1"/>
    <property type="molecule type" value="Genomic_DNA"/>
</dbReference>
<evidence type="ECO:0000256" key="1">
    <source>
        <dbReference type="ARBA" id="ARBA00022737"/>
    </source>
</evidence>
<evidence type="ECO:0000313" key="4">
    <source>
        <dbReference type="EMBL" id="BCZ49042.1"/>
    </source>
</evidence>
<evidence type="ECO:0000313" key="5">
    <source>
        <dbReference type="Proteomes" id="UP000824633"/>
    </source>
</evidence>
<dbReference type="InterPro" id="IPR025883">
    <property type="entry name" value="Cadherin-like_domain"/>
</dbReference>
<organism evidence="4 5">
    <name type="scientific">Clostridium gelidum</name>
    <dbReference type="NCBI Taxonomy" id="704125"/>
    <lineage>
        <taxon>Bacteria</taxon>
        <taxon>Bacillati</taxon>
        <taxon>Bacillota</taxon>
        <taxon>Clostridia</taxon>
        <taxon>Eubacteriales</taxon>
        <taxon>Clostridiaceae</taxon>
        <taxon>Clostridium</taxon>
    </lineage>
</organism>
<evidence type="ECO:0000259" key="3">
    <source>
        <dbReference type="Pfam" id="PF12733"/>
    </source>
</evidence>
<dbReference type="Pfam" id="PF12733">
    <property type="entry name" value="Cadherin-like"/>
    <property type="match status" value="1"/>
</dbReference>
<proteinExistence type="predicted"/>
<name>A0ABM7TAQ2_9CLOT</name>
<reference evidence="5" key="1">
    <citation type="submission" date="2021-07" db="EMBL/GenBank/DDBJ databases">
        <title>Complete genome sequencing of a Clostridium isolate.</title>
        <authorList>
            <person name="Ueki A."/>
            <person name="Tonouchi A."/>
        </authorList>
    </citation>
    <scope>NUCLEOTIDE SEQUENCE [LARGE SCALE GENOMIC DNA]</scope>
    <source>
        <strain evidence="5">C5S11</strain>
    </source>
</reference>
<keyword evidence="2" id="KW-0732">Signal</keyword>
<feature type="signal peptide" evidence="2">
    <location>
        <begin position="1"/>
        <end position="24"/>
    </location>
</feature>
<dbReference type="RefSeq" id="WP_224035253.1">
    <property type="nucleotide sequence ID" value="NZ_AP024849.1"/>
</dbReference>
<dbReference type="SUPFAM" id="SSF69360">
    <property type="entry name" value="Cell wall binding repeat"/>
    <property type="match status" value="1"/>
</dbReference>
<keyword evidence="1" id="KW-0677">Repeat</keyword>
<feature type="domain" description="Cadherin-like beta-sandwich-like" evidence="3">
    <location>
        <begin position="190"/>
        <end position="277"/>
    </location>
</feature>
<sequence>MNKNLKRIMALVLVLGTVSAVAPATNFNILTTKAYASDDENDETTLKSLELKTSSNSTIRLYDDSDYDSDNKIDDDEVKDDGKYYAKTSSSKISIDIDGPSTKYVKVFKGTSSSTKGRSITEDISLSSGTNTFIVRVYYNKPDSNVRYDDGDVASEYTLKVKYTGSDSDSSTSTSTDKADSYDDIYLRKLSVESESIPLSDSKIVYAYNVASNIDEVTVKAEPDYDYYTVKIGGKEVDEDDKWKTTVSLKTGLNEFKIKIEDDDKNDERVYTLNITRGNTGTSNEASVTAGTTTTSKVSQWVQVNGRWQYNDDLGIAVKNSWFFDRTMGKRYFLQADGSMATGWLFNNGKWYYLGTNGAMNTGWIIDQGKYYYLNDDGSMAANTKIGLYKLGSDGAWIR</sequence>
<dbReference type="Gene3D" id="2.10.270.10">
    <property type="entry name" value="Cholin Binding"/>
    <property type="match status" value="1"/>
</dbReference>